<dbReference type="CDD" id="cd09917">
    <property type="entry name" value="F-box_SF"/>
    <property type="match status" value="1"/>
</dbReference>
<feature type="compositionally biased region" description="Polar residues" evidence="1">
    <location>
        <begin position="186"/>
        <end position="196"/>
    </location>
</feature>
<gene>
    <name evidence="4" type="ORF">HETSPECPRED_005913</name>
</gene>
<dbReference type="SUPFAM" id="SSF81383">
    <property type="entry name" value="F-box domain"/>
    <property type="match status" value="1"/>
</dbReference>
<dbReference type="InterPro" id="IPR001810">
    <property type="entry name" value="F-box_dom"/>
</dbReference>
<keyword evidence="2" id="KW-0732">Signal</keyword>
<accession>A0A8H3FMU3</accession>
<evidence type="ECO:0000313" key="4">
    <source>
        <dbReference type="EMBL" id="CAF9925727.1"/>
    </source>
</evidence>
<protein>
    <recommendedName>
        <fullName evidence="3">F-box domain-containing protein</fullName>
    </recommendedName>
</protein>
<feature type="region of interest" description="Disordered" evidence="1">
    <location>
        <begin position="151"/>
        <end position="197"/>
    </location>
</feature>
<dbReference type="AlphaFoldDB" id="A0A8H3FMU3"/>
<dbReference type="Proteomes" id="UP000664521">
    <property type="component" value="Unassembled WGS sequence"/>
</dbReference>
<evidence type="ECO:0000256" key="1">
    <source>
        <dbReference type="SAM" id="MobiDB-lite"/>
    </source>
</evidence>
<comment type="caution">
    <text evidence="4">The sequence shown here is derived from an EMBL/GenBank/DDBJ whole genome shotgun (WGS) entry which is preliminary data.</text>
</comment>
<feature type="signal peptide" evidence="2">
    <location>
        <begin position="1"/>
        <end position="18"/>
    </location>
</feature>
<feature type="chain" id="PRO_5034600578" description="F-box domain-containing protein" evidence="2">
    <location>
        <begin position="19"/>
        <end position="503"/>
    </location>
</feature>
<name>A0A8H3FMU3_9LECA</name>
<evidence type="ECO:0000256" key="2">
    <source>
        <dbReference type="SAM" id="SignalP"/>
    </source>
</evidence>
<keyword evidence="5" id="KW-1185">Reference proteome</keyword>
<sequence>MAPGLLGLPLEILHCILAQTDPQDVARLCCCRTLTNYIRNNQVLFKDIYLRHYDEPSCQSKKDLVWESELPKLVRFQKLLQSDDIERKRSSLETVLSAIDHLLVNAATGSKSSLNIQCLSELFESSSNVQGLMCNSLLFALAKAETLNKHPRRVRASSDSESVGVAGGQSSRVPLRWDSPHKGSAVSPTFTTNSSETRMRQMSAKLHVLYGVPIEYARHHHGDGPRYALRSDLKARATHPYARSLVYDLRRYTDGTLFGPFMDDYTQDADWEKLEAIMVVLSHNMRMYVETFSPDVATLPRWDKPFAGASPHSFVSPPSTIPRNPSLPLEAQDPYNVTGTYMRVVCFLDYTDLFTFNFMTEVPNDQPRHPLGSEEAFRLIEMKIKITKIEPPSEDDGQALPIVRFKGTSAAVRPAWDPHAVSVIRGLIRLTPEGEVRWTSWSIFAGEERYRSEGIQIGGPQSARGVLGTWFDKDYDEHGPAGPTCFWKTTDEIKENESDDGDF</sequence>
<dbReference type="EMBL" id="CAJPDS010000039">
    <property type="protein sequence ID" value="CAF9925727.1"/>
    <property type="molecule type" value="Genomic_DNA"/>
</dbReference>
<evidence type="ECO:0000313" key="5">
    <source>
        <dbReference type="Proteomes" id="UP000664521"/>
    </source>
</evidence>
<dbReference type="Pfam" id="PF00646">
    <property type="entry name" value="F-box"/>
    <property type="match status" value="1"/>
</dbReference>
<reference evidence="4" key="1">
    <citation type="submission" date="2021-03" db="EMBL/GenBank/DDBJ databases">
        <authorList>
            <person name="Tagirdzhanova G."/>
        </authorList>
    </citation>
    <scope>NUCLEOTIDE SEQUENCE</scope>
</reference>
<proteinExistence type="predicted"/>
<feature type="domain" description="F-box" evidence="3">
    <location>
        <begin position="5"/>
        <end position="31"/>
    </location>
</feature>
<organism evidence="4 5">
    <name type="scientific">Heterodermia speciosa</name>
    <dbReference type="NCBI Taxonomy" id="116794"/>
    <lineage>
        <taxon>Eukaryota</taxon>
        <taxon>Fungi</taxon>
        <taxon>Dikarya</taxon>
        <taxon>Ascomycota</taxon>
        <taxon>Pezizomycotina</taxon>
        <taxon>Lecanoromycetes</taxon>
        <taxon>OSLEUM clade</taxon>
        <taxon>Lecanoromycetidae</taxon>
        <taxon>Caliciales</taxon>
        <taxon>Physciaceae</taxon>
        <taxon>Heterodermia</taxon>
    </lineage>
</organism>
<evidence type="ECO:0000259" key="3">
    <source>
        <dbReference type="Pfam" id="PF00646"/>
    </source>
</evidence>
<dbReference type="InterPro" id="IPR036047">
    <property type="entry name" value="F-box-like_dom_sf"/>
</dbReference>
<dbReference type="OrthoDB" id="3226064at2759"/>